<dbReference type="GO" id="GO:0005874">
    <property type="term" value="C:microtubule"/>
    <property type="evidence" value="ECO:0007669"/>
    <property type="project" value="UniProtKB-KW"/>
</dbReference>
<organism evidence="20 21">
    <name type="scientific">Teratosphaeria destructans</name>
    <dbReference type="NCBI Taxonomy" id="418781"/>
    <lineage>
        <taxon>Eukaryota</taxon>
        <taxon>Fungi</taxon>
        <taxon>Dikarya</taxon>
        <taxon>Ascomycota</taxon>
        <taxon>Pezizomycotina</taxon>
        <taxon>Dothideomycetes</taxon>
        <taxon>Dothideomycetidae</taxon>
        <taxon>Mycosphaerellales</taxon>
        <taxon>Teratosphaeriaceae</taxon>
        <taxon>Teratosphaeria</taxon>
    </lineage>
</organism>
<keyword evidence="9" id="KW-0498">Mitosis</keyword>
<keyword evidence="10" id="KW-0159">Chromosome partition</keyword>
<feature type="compositionally biased region" description="Basic and acidic residues" evidence="19">
    <location>
        <begin position="141"/>
        <end position="174"/>
    </location>
</feature>
<comment type="subcellular location">
    <subcellularLocation>
        <location evidence="3">Chromosome</location>
        <location evidence="3">Centromere</location>
        <location evidence="3">Kinetochore</location>
    </subcellularLocation>
    <subcellularLocation>
        <location evidence="2">Cytoplasm</location>
        <location evidence="2">Cytoskeleton</location>
        <location evidence="2">Spindle</location>
    </subcellularLocation>
    <subcellularLocation>
        <location evidence="1">Nucleus</location>
    </subcellularLocation>
</comment>
<evidence type="ECO:0000256" key="4">
    <source>
        <dbReference type="ARBA" id="ARBA00005366"/>
    </source>
</evidence>
<accession>A0A9W7SJW3</accession>
<dbReference type="GO" id="GO:0000278">
    <property type="term" value="P:mitotic cell cycle"/>
    <property type="evidence" value="ECO:0007669"/>
    <property type="project" value="InterPro"/>
</dbReference>
<keyword evidence="16" id="KW-0137">Centromere</keyword>
<keyword evidence="6" id="KW-0963">Cytoplasm</keyword>
<dbReference type="PANTHER" id="PTHR28216">
    <property type="entry name" value="DASH COMPLEX SUBUNIT DUO1"/>
    <property type="match status" value="1"/>
</dbReference>
<feature type="compositionally biased region" description="Gly residues" evidence="19">
    <location>
        <begin position="202"/>
        <end position="237"/>
    </location>
</feature>
<feature type="compositionally biased region" description="Polar residues" evidence="19">
    <location>
        <begin position="26"/>
        <end position="43"/>
    </location>
</feature>
<keyword evidence="7" id="KW-0132">Cell division</keyword>
<keyword evidence="13" id="KW-0206">Cytoskeleton</keyword>
<reference evidence="20 21" key="2">
    <citation type="journal article" date="2021" name="Curr. Genet.">
        <title>Genetic response to nitrogen starvation in the aggressive Eucalyptus foliar pathogen Teratosphaeria destructans.</title>
        <authorList>
            <person name="Havenga M."/>
            <person name="Wingfield B.D."/>
            <person name="Wingfield M.J."/>
            <person name="Dreyer L.L."/>
            <person name="Roets F."/>
            <person name="Aylward J."/>
        </authorList>
    </citation>
    <scope>NUCLEOTIDE SEQUENCE [LARGE SCALE GENOMIC DNA]</scope>
    <source>
        <strain evidence="20">CMW44962</strain>
    </source>
</reference>
<keyword evidence="14" id="KW-0539">Nucleus</keyword>
<comment type="similarity">
    <text evidence="4">Belongs to the DASH complex DUO1 family.</text>
</comment>
<feature type="region of interest" description="Disordered" evidence="19">
    <location>
        <begin position="136"/>
        <end position="237"/>
    </location>
</feature>
<keyword evidence="11" id="KW-0995">Kinetochore</keyword>
<protein>
    <recommendedName>
        <fullName evidence="17">DASH complex subunit DUO1</fullName>
    </recommendedName>
    <alternativeName>
        <fullName evidence="18">Outer kinetochore protein DUO1</fullName>
    </alternativeName>
</protein>
<evidence type="ECO:0000313" key="21">
    <source>
        <dbReference type="Proteomes" id="UP001138500"/>
    </source>
</evidence>
<evidence type="ECO:0000256" key="7">
    <source>
        <dbReference type="ARBA" id="ARBA00022618"/>
    </source>
</evidence>
<dbReference type="PANTHER" id="PTHR28216:SF1">
    <property type="entry name" value="DASH COMPLEX SUBUNIT DUO1"/>
    <property type="match status" value="1"/>
</dbReference>
<sequence>MAKQQDFPDIGRLDLDDQDTEDLFASPSTTGANTQKHTPTSNVSSAQKQQQRARSQSETREARLKAELERVREVNKVIENVNASLTKAKENMGTVQQTVDNASTLLATWTRILSQTEHNQRLILNPRWQGATQDLEDAENEELRRQQEVERRAMEEQRRREEAQRKAEEEERRRAAAPATTGRGVNRTKSARGASASTRGYTGVGGQTGRGRGTAGSSRGSGIGRGTGTRGRARGLG</sequence>
<feature type="compositionally biased region" description="Low complexity" evidence="19">
    <location>
        <begin position="44"/>
        <end position="54"/>
    </location>
</feature>
<evidence type="ECO:0000256" key="2">
    <source>
        <dbReference type="ARBA" id="ARBA00004186"/>
    </source>
</evidence>
<keyword evidence="15" id="KW-0131">Cell cycle</keyword>
<dbReference type="GO" id="GO:0072686">
    <property type="term" value="C:mitotic spindle"/>
    <property type="evidence" value="ECO:0007669"/>
    <property type="project" value="InterPro"/>
</dbReference>
<name>A0A9W7SJW3_9PEZI</name>
<keyword evidence="21" id="KW-1185">Reference proteome</keyword>
<dbReference type="AlphaFoldDB" id="A0A9W7SJW3"/>
<dbReference type="OrthoDB" id="5599235at2759"/>
<evidence type="ECO:0000256" key="13">
    <source>
        <dbReference type="ARBA" id="ARBA00023212"/>
    </source>
</evidence>
<evidence type="ECO:0000256" key="16">
    <source>
        <dbReference type="ARBA" id="ARBA00023328"/>
    </source>
</evidence>
<keyword evidence="8" id="KW-0493">Microtubule</keyword>
<evidence type="ECO:0000256" key="3">
    <source>
        <dbReference type="ARBA" id="ARBA00004629"/>
    </source>
</evidence>
<evidence type="ECO:0000256" key="15">
    <source>
        <dbReference type="ARBA" id="ARBA00023306"/>
    </source>
</evidence>
<dbReference type="Proteomes" id="UP001138500">
    <property type="component" value="Unassembled WGS sequence"/>
</dbReference>
<evidence type="ECO:0000256" key="5">
    <source>
        <dbReference type="ARBA" id="ARBA00022454"/>
    </source>
</evidence>
<evidence type="ECO:0000256" key="1">
    <source>
        <dbReference type="ARBA" id="ARBA00004123"/>
    </source>
</evidence>
<evidence type="ECO:0000256" key="12">
    <source>
        <dbReference type="ARBA" id="ARBA00023054"/>
    </source>
</evidence>
<dbReference type="EMBL" id="RIBY02002356">
    <property type="protein sequence ID" value="KAH9818169.1"/>
    <property type="molecule type" value="Genomic_DNA"/>
</dbReference>
<evidence type="ECO:0000256" key="9">
    <source>
        <dbReference type="ARBA" id="ARBA00022776"/>
    </source>
</evidence>
<dbReference type="GO" id="GO:0042729">
    <property type="term" value="C:DASH complex"/>
    <property type="evidence" value="ECO:0007669"/>
    <property type="project" value="InterPro"/>
</dbReference>
<evidence type="ECO:0000256" key="18">
    <source>
        <dbReference type="ARBA" id="ARBA00044358"/>
    </source>
</evidence>
<dbReference type="InterPro" id="IPR013960">
    <property type="entry name" value="DASH_Duo1"/>
</dbReference>
<evidence type="ECO:0000256" key="6">
    <source>
        <dbReference type="ARBA" id="ARBA00022490"/>
    </source>
</evidence>
<feature type="region of interest" description="Disordered" evidence="19">
    <location>
        <begin position="1"/>
        <end position="63"/>
    </location>
</feature>
<keyword evidence="5" id="KW-0158">Chromosome</keyword>
<dbReference type="Pfam" id="PF08651">
    <property type="entry name" value="DASH_Duo1"/>
    <property type="match status" value="1"/>
</dbReference>
<reference evidence="20 21" key="1">
    <citation type="journal article" date="2018" name="IMA Fungus">
        <title>IMA Genome-F 10: Nine draft genome sequences of Claviceps purpurea s.lat., including C. arundinis, C. humidiphila, and C. cf. spartinae, pseudomolecules for the pitch canker pathogen Fusarium circinatum, draft genome of Davidsoniella eucalypti, Grosmannia galeiformis, Quambalaria eucalypti, and Teratosphaeria destructans.</title>
        <authorList>
            <person name="Wingfield B.D."/>
            <person name="Liu M."/>
            <person name="Nguyen H.D."/>
            <person name="Lane F.A."/>
            <person name="Morgan S.W."/>
            <person name="De Vos L."/>
            <person name="Wilken P.M."/>
            <person name="Duong T.A."/>
            <person name="Aylward J."/>
            <person name="Coetzee M.P."/>
            <person name="Dadej K."/>
            <person name="De Beer Z.W."/>
            <person name="Findlay W."/>
            <person name="Havenga M."/>
            <person name="Kolarik M."/>
            <person name="Menzies J.G."/>
            <person name="Naidoo K."/>
            <person name="Pochopski O."/>
            <person name="Shoukouhi P."/>
            <person name="Santana Q.C."/>
            <person name="Seifert K.A."/>
            <person name="Soal N."/>
            <person name="Steenkamp E.T."/>
            <person name="Tatham C.T."/>
            <person name="van der Nest M.A."/>
            <person name="Wingfield M.J."/>
        </authorList>
    </citation>
    <scope>NUCLEOTIDE SEQUENCE [LARGE SCALE GENOMIC DNA]</scope>
    <source>
        <strain evidence="20">CMW44962</strain>
    </source>
</reference>
<proteinExistence type="inferred from homology"/>
<gene>
    <name evidence="20" type="ORF">Tdes44962_MAKER05363</name>
</gene>
<dbReference type="GO" id="GO:0007059">
    <property type="term" value="P:chromosome segregation"/>
    <property type="evidence" value="ECO:0007669"/>
    <property type="project" value="UniProtKB-KW"/>
</dbReference>
<comment type="caution">
    <text evidence="20">The sequence shown here is derived from an EMBL/GenBank/DDBJ whole genome shotgun (WGS) entry which is preliminary data.</text>
</comment>
<evidence type="ECO:0000256" key="17">
    <source>
        <dbReference type="ARBA" id="ARBA00044152"/>
    </source>
</evidence>
<evidence type="ECO:0000256" key="10">
    <source>
        <dbReference type="ARBA" id="ARBA00022829"/>
    </source>
</evidence>
<evidence type="ECO:0000313" key="20">
    <source>
        <dbReference type="EMBL" id="KAH9818169.1"/>
    </source>
</evidence>
<evidence type="ECO:0000256" key="11">
    <source>
        <dbReference type="ARBA" id="ARBA00022838"/>
    </source>
</evidence>
<dbReference type="GO" id="GO:0051301">
    <property type="term" value="P:cell division"/>
    <property type="evidence" value="ECO:0007669"/>
    <property type="project" value="UniProtKB-KW"/>
</dbReference>
<evidence type="ECO:0000256" key="14">
    <source>
        <dbReference type="ARBA" id="ARBA00023242"/>
    </source>
</evidence>
<evidence type="ECO:0000256" key="19">
    <source>
        <dbReference type="SAM" id="MobiDB-lite"/>
    </source>
</evidence>
<keyword evidence="12" id="KW-0175">Coiled coil</keyword>
<evidence type="ECO:0000256" key="8">
    <source>
        <dbReference type="ARBA" id="ARBA00022701"/>
    </source>
</evidence>